<name>A0ABP0F595_CLALP</name>
<accession>A0ABP0F595</accession>
<dbReference type="InterPro" id="IPR035914">
    <property type="entry name" value="Sperma_CUB_dom_sf"/>
</dbReference>
<dbReference type="Gene3D" id="2.60.120.290">
    <property type="entry name" value="Spermadhesin, CUB domain"/>
    <property type="match status" value="1"/>
</dbReference>
<keyword evidence="4" id="KW-1185">Reference proteome</keyword>
<reference evidence="3 4" key="1">
    <citation type="submission" date="2024-02" db="EMBL/GenBank/DDBJ databases">
        <authorList>
            <person name="Daric V."/>
            <person name="Darras S."/>
        </authorList>
    </citation>
    <scope>NUCLEOTIDE SEQUENCE [LARGE SCALE GENOMIC DNA]</scope>
</reference>
<organism evidence="3 4">
    <name type="scientific">Clavelina lepadiformis</name>
    <name type="common">Light-bulb sea squirt</name>
    <name type="synonym">Ascidia lepadiformis</name>
    <dbReference type="NCBI Taxonomy" id="159417"/>
    <lineage>
        <taxon>Eukaryota</taxon>
        <taxon>Metazoa</taxon>
        <taxon>Chordata</taxon>
        <taxon>Tunicata</taxon>
        <taxon>Ascidiacea</taxon>
        <taxon>Aplousobranchia</taxon>
        <taxon>Clavelinidae</taxon>
        <taxon>Clavelina</taxon>
    </lineage>
</organism>
<evidence type="ECO:0000256" key="1">
    <source>
        <dbReference type="ARBA" id="ARBA00023157"/>
    </source>
</evidence>
<dbReference type="Pfam" id="PF00431">
    <property type="entry name" value="CUB"/>
    <property type="match status" value="1"/>
</dbReference>
<dbReference type="EMBL" id="CAWYQH010000002">
    <property type="protein sequence ID" value="CAK8673417.1"/>
    <property type="molecule type" value="Genomic_DNA"/>
</dbReference>
<dbReference type="SUPFAM" id="SSF49854">
    <property type="entry name" value="Spermadhesin, CUB domain"/>
    <property type="match status" value="1"/>
</dbReference>
<proteinExistence type="predicted"/>
<evidence type="ECO:0000313" key="4">
    <source>
        <dbReference type="Proteomes" id="UP001642483"/>
    </source>
</evidence>
<evidence type="ECO:0000313" key="3">
    <source>
        <dbReference type="EMBL" id="CAK8673417.1"/>
    </source>
</evidence>
<protein>
    <recommendedName>
        <fullName evidence="2">CUB domain-containing protein</fullName>
    </recommendedName>
</protein>
<dbReference type="InterPro" id="IPR000859">
    <property type="entry name" value="CUB_dom"/>
</dbReference>
<keyword evidence="1" id="KW-1015">Disulfide bond</keyword>
<dbReference type="Proteomes" id="UP001642483">
    <property type="component" value="Unassembled WGS sequence"/>
</dbReference>
<sequence length="144" mass="17088">MVQKSLAEKVKLLTKLNEEKNEDASLTVWQLAALVGISKSTLQDWQKNDANLREQREETMLRGRGLKRKRLRILRWKSFNAYWFSLVLRNTECERRIKTRRNAKIVIKFEDFETKKGNDYVEVRNDYVETGFTGGCCYRMSEDD</sequence>
<comment type="caution">
    <text evidence="3">The sequence shown here is derived from an EMBL/GenBank/DDBJ whole genome shotgun (WGS) entry which is preliminary data.</text>
</comment>
<evidence type="ECO:0000259" key="2">
    <source>
        <dbReference type="Pfam" id="PF00431"/>
    </source>
</evidence>
<feature type="domain" description="CUB" evidence="2">
    <location>
        <begin position="89"/>
        <end position="130"/>
    </location>
</feature>
<gene>
    <name evidence="3" type="ORF">CVLEPA_LOCUS3208</name>
</gene>